<dbReference type="EMBL" id="JZWI01000014">
    <property type="protein sequence ID" value="KLN55842.1"/>
    <property type="molecule type" value="Genomic_DNA"/>
</dbReference>
<dbReference type="Proteomes" id="UP000035170">
    <property type="component" value="Unassembled WGS sequence"/>
</dbReference>
<name>A0A0H2M4U5_VARPD</name>
<dbReference type="AlphaFoldDB" id="A0A0H2M4U5"/>
<reference evidence="1 2" key="1">
    <citation type="submission" date="2015-03" db="EMBL/GenBank/DDBJ databases">
        <title>Genome sequence of Variovorax paradoxus TBEA6.</title>
        <authorList>
            <person name="Poehlein A."/>
            <person name="Schuldes J."/>
            <person name="Wuebbeler J.H."/>
            <person name="Hiessl S."/>
            <person name="Steinbuechel A."/>
            <person name="Daniel R."/>
        </authorList>
    </citation>
    <scope>NUCLEOTIDE SEQUENCE [LARGE SCALE GENOMIC DNA]</scope>
    <source>
        <strain evidence="1 2">TBEA6</strain>
    </source>
</reference>
<proteinExistence type="predicted"/>
<organism evidence="1 2">
    <name type="scientific">Variovorax paradoxus</name>
    <dbReference type="NCBI Taxonomy" id="34073"/>
    <lineage>
        <taxon>Bacteria</taxon>
        <taxon>Pseudomonadati</taxon>
        <taxon>Pseudomonadota</taxon>
        <taxon>Betaproteobacteria</taxon>
        <taxon>Burkholderiales</taxon>
        <taxon>Comamonadaceae</taxon>
        <taxon>Variovorax</taxon>
    </lineage>
</organism>
<protein>
    <submittedName>
        <fullName evidence="1">Uncharacterized protein</fullName>
    </submittedName>
</protein>
<evidence type="ECO:0000313" key="2">
    <source>
        <dbReference type="Proteomes" id="UP000035170"/>
    </source>
</evidence>
<dbReference type="PATRIC" id="fig|34073.19.peg.2956"/>
<keyword evidence="2" id="KW-1185">Reference proteome</keyword>
<gene>
    <name evidence="1" type="ORF">VPARA_28770</name>
</gene>
<evidence type="ECO:0000313" key="1">
    <source>
        <dbReference type="EMBL" id="KLN55842.1"/>
    </source>
</evidence>
<sequence>MIMQAISRRRVHGAGFKMRFADPEGIEYSARDRMGARFWRF</sequence>
<comment type="caution">
    <text evidence="1">The sequence shown here is derived from an EMBL/GenBank/DDBJ whole genome shotgun (WGS) entry which is preliminary data.</text>
</comment>
<accession>A0A0H2M4U5</accession>